<comment type="subcellular location">
    <subcellularLocation>
        <location evidence="1">Cytoplasmic vesicle membrane</location>
        <topology evidence="1">Peripheral membrane protein</topology>
        <orientation evidence="1">Cytoplasmic side</orientation>
    </subcellularLocation>
    <subcellularLocation>
        <location evidence="2">Golgi apparatus</location>
    </subcellularLocation>
    <subcellularLocation>
        <location evidence="3">Membrane</location>
        <location evidence="3">Clathrin-coated pit</location>
    </subcellularLocation>
</comment>
<keyword evidence="6" id="KW-0653">Protein transport</keyword>
<protein>
    <recommendedName>
        <fullName evidence="12">AP complex mu/sigma subunit domain-containing protein</fullName>
    </recommendedName>
</protein>
<comment type="similarity">
    <text evidence="4">Belongs to the adaptor complexes small subunit family.</text>
</comment>
<dbReference type="PROSITE" id="PS00989">
    <property type="entry name" value="CLAT_ADAPTOR_S"/>
    <property type="match status" value="1"/>
</dbReference>
<sequence>MILRSSTRVRLDPCRRLVPRLPLLSFLNGEDRQGKVRLQKWYCSQSERQRKKTLRDVMTLVLSRKPRMCSFLEWKELKLVYRRYASLYFVCGIDHDDNELITIEIIHRFVEILERYFGNVCELDIIFHFEKTYFVLDEYILSGELQETGAPAILSVVDAQDQIQEEEIPQTFFEDQSLN</sequence>
<evidence type="ECO:0000256" key="2">
    <source>
        <dbReference type="ARBA" id="ARBA00004555"/>
    </source>
</evidence>
<dbReference type="Pfam" id="PF01217">
    <property type="entry name" value="Clat_adaptor_s"/>
    <property type="match status" value="1"/>
</dbReference>
<evidence type="ECO:0000256" key="6">
    <source>
        <dbReference type="ARBA" id="ARBA00022927"/>
    </source>
</evidence>
<evidence type="ECO:0000256" key="9">
    <source>
        <dbReference type="ARBA" id="ARBA00023176"/>
    </source>
</evidence>
<organism evidence="13 14">
    <name type="scientific">Protopolystoma xenopodis</name>
    <dbReference type="NCBI Taxonomy" id="117903"/>
    <lineage>
        <taxon>Eukaryota</taxon>
        <taxon>Metazoa</taxon>
        <taxon>Spiralia</taxon>
        <taxon>Lophotrochozoa</taxon>
        <taxon>Platyhelminthes</taxon>
        <taxon>Monogenea</taxon>
        <taxon>Polyopisthocotylea</taxon>
        <taxon>Polystomatidea</taxon>
        <taxon>Polystomatidae</taxon>
        <taxon>Protopolystoma</taxon>
    </lineage>
</organism>
<evidence type="ECO:0000256" key="4">
    <source>
        <dbReference type="ARBA" id="ARBA00006972"/>
    </source>
</evidence>
<keyword evidence="14" id="KW-1185">Reference proteome</keyword>
<dbReference type="SUPFAM" id="SSF64356">
    <property type="entry name" value="SNARE-like"/>
    <property type="match status" value="1"/>
</dbReference>
<accession>A0A3S5BKA6</accession>
<dbReference type="InterPro" id="IPR044733">
    <property type="entry name" value="AP1_sigma"/>
</dbReference>
<dbReference type="InterPro" id="IPR011012">
    <property type="entry name" value="Longin-like_dom_sf"/>
</dbReference>
<dbReference type="AlphaFoldDB" id="A0A3S5BKA6"/>
<comment type="subunit">
    <text evidence="11">Adaptor protein complex 1 (AP-1) is a heterotetramer composed of two large adaptins (gamma-type subunit AP1G1 and beta-type subunit AP1B1), a medium adaptin (mu-type subunit AP1M1 or AP1M2) and a small adaptin (sigma-type subunit AP1S1 or AP1S2 or AP1S3).</text>
</comment>
<dbReference type="CDD" id="cd14831">
    <property type="entry name" value="AP1_sigma"/>
    <property type="match status" value="1"/>
</dbReference>
<evidence type="ECO:0000256" key="1">
    <source>
        <dbReference type="ARBA" id="ARBA00004180"/>
    </source>
</evidence>
<gene>
    <name evidence="13" type="ORF">PXEA_LOCUS20832</name>
</gene>
<dbReference type="PANTHER" id="PTHR11753">
    <property type="entry name" value="ADAPTOR COMPLEXES SMALL SUBUNIT FAMILY"/>
    <property type="match status" value="1"/>
</dbReference>
<dbReference type="GO" id="GO:0030121">
    <property type="term" value="C:AP-1 adaptor complex"/>
    <property type="evidence" value="ECO:0007669"/>
    <property type="project" value="InterPro"/>
</dbReference>
<dbReference type="GO" id="GO:0035615">
    <property type="term" value="F:clathrin adaptor activity"/>
    <property type="evidence" value="ECO:0007669"/>
    <property type="project" value="InterPro"/>
</dbReference>
<dbReference type="Gene3D" id="3.30.450.60">
    <property type="match status" value="1"/>
</dbReference>
<evidence type="ECO:0000256" key="5">
    <source>
        <dbReference type="ARBA" id="ARBA00022448"/>
    </source>
</evidence>
<dbReference type="InterPro" id="IPR000804">
    <property type="entry name" value="Clathrin_sm-chain_CS"/>
</dbReference>
<dbReference type="FunFam" id="3.30.450.60:FF:000005">
    <property type="entry name" value="AP complex subunit sigma"/>
    <property type="match status" value="1"/>
</dbReference>
<evidence type="ECO:0000313" key="13">
    <source>
        <dbReference type="EMBL" id="VEL27392.1"/>
    </source>
</evidence>
<feature type="domain" description="AP complex mu/sigma subunit" evidence="12">
    <location>
        <begin position="31"/>
        <end position="162"/>
    </location>
</feature>
<evidence type="ECO:0000259" key="12">
    <source>
        <dbReference type="Pfam" id="PF01217"/>
    </source>
</evidence>
<proteinExistence type="inferred from homology"/>
<evidence type="ECO:0000256" key="10">
    <source>
        <dbReference type="ARBA" id="ARBA00023329"/>
    </source>
</evidence>
<evidence type="ECO:0000313" key="14">
    <source>
        <dbReference type="Proteomes" id="UP000784294"/>
    </source>
</evidence>
<dbReference type="InterPro" id="IPR016635">
    <property type="entry name" value="AP_complex_ssu"/>
</dbReference>
<evidence type="ECO:0000256" key="7">
    <source>
        <dbReference type="ARBA" id="ARBA00023034"/>
    </source>
</evidence>
<dbReference type="GO" id="GO:0005905">
    <property type="term" value="C:clathrin-coated pit"/>
    <property type="evidence" value="ECO:0007669"/>
    <property type="project" value="UniProtKB-SubCell"/>
</dbReference>
<dbReference type="Proteomes" id="UP000784294">
    <property type="component" value="Unassembled WGS sequence"/>
</dbReference>
<dbReference type="EMBL" id="CAAALY010086957">
    <property type="protein sequence ID" value="VEL27392.1"/>
    <property type="molecule type" value="Genomic_DNA"/>
</dbReference>
<dbReference type="GO" id="GO:0006886">
    <property type="term" value="P:intracellular protein transport"/>
    <property type="evidence" value="ECO:0007669"/>
    <property type="project" value="InterPro"/>
</dbReference>
<keyword evidence="5" id="KW-0813">Transport</keyword>
<keyword evidence="7" id="KW-0333">Golgi apparatus</keyword>
<evidence type="ECO:0000256" key="11">
    <source>
        <dbReference type="ARBA" id="ARBA00065677"/>
    </source>
</evidence>
<keyword evidence="10" id="KW-0968">Cytoplasmic vesicle</keyword>
<reference evidence="13" key="1">
    <citation type="submission" date="2018-11" db="EMBL/GenBank/DDBJ databases">
        <authorList>
            <consortium name="Pathogen Informatics"/>
        </authorList>
    </citation>
    <scope>NUCLEOTIDE SEQUENCE</scope>
</reference>
<evidence type="ECO:0000256" key="3">
    <source>
        <dbReference type="ARBA" id="ARBA00004600"/>
    </source>
</evidence>
<keyword evidence="8" id="KW-0472">Membrane</keyword>
<evidence type="ECO:0000256" key="8">
    <source>
        <dbReference type="ARBA" id="ARBA00023136"/>
    </source>
</evidence>
<keyword evidence="9" id="KW-0168">Coated pit</keyword>
<name>A0A3S5BKA6_9PLAT</name>
<dbReference type="OrthoDB" id="371463at2759"/>
<comment type="caution">
    <text evidence="13">The sequence shown here is derived from an EMBL/GenBank/DDBJ whole genome shotgun (WGS) entry which is preliminary data.</text>
</comment>
<dbReference type="InterPro" id="IPR022775">
    <property type="entry name" value="AP_mu_sigma_su"/>
</dbReference>